<name>A0ABQ5UJW8_9HYPH</name>
<keyword evidence="2" id="KW-0808">Transferase</keyword>
<dbReference type="GO" id="GO:0016740">
    <property type="term" value="F:transferase activity"/>
    <property type="evidence" value="ECO:0007669"/>
    <property type="project" value="UniProtKB-KW"/>
</dbReference>
<dbReference type="Pfam" id="PF01755">
    <property type="entry name" value="Glyco_transf_25"/>
    <property type="match status" value="1"/>
</dbReference>
<accession>A0ABQ5UJW8</accession>
<reference evidence="2" key="2">
    <citation type="submission" date="2023-01" db="EMBL/GenBank/DDBJ databases">
        <title>Draft genome sequence of Devosia yakushimensis strain NBRC 103855.</title>
        <authorList>
            <person name="Sun Q."/>
            <person name="Mori K."/>
        </authorList>
    </citation>
    <scope>NUCLEOTIDE SEQUENCE</scope>
    <source>
        <strain evidence="2">NBRC 103855</strain>
    </source>
</reference>
<sequence length="270" mass="30681">MRCYYINLARRTDRRATMEQRFSGLGLDYERIEALTPASITADQRNRYCDPNAHAWQSEGELACSLSHLEAMRRFLATPASYAAIFEDDAILSGSLPAVLAEFDSTRPAVDILRLETDNTRMRLLPHDEGEIGEFAMYRLFNTGGAAAGYIVSRKGAERVLAGEEILFDLTDQALFNPYAPISRDLTVRQLVPALVIQEDRLGQRANRVGSSDLEHQRLDRDRLDRANFWRRANYNFPDFLARDIVLPLANLWLRLTRGAAKRDVPFKAD</sequence>
<evidence type="ECO:0000259" key="1">
    <source>
        <dbReference type="Pfam" id="PF01755"/>
    </source>
</evidence>
<feature type="domain" description="Glycosyl transferase family 25" evidence="1">
    <location>
        <begin position="3"/>
        <end position="161"/>
    </location>
</feature>
<dbReference type="CDD" id="cd06532">
    <property type="entry name" value="Glyco_transf_25"/>
    <property type="match status" value="1"/>
</dbReference>
<reference evidence="2" key="1">
    <citation type="journal article" date="2014" name="Int. J. Syst. Evol. Microbiol.">
        <title>Complete genome of a new Firmicutes species belonging to the dominant human colonic microbiota ('Ruminococcus bicirculans') reveals two chromosomes and a selective capacity to utilize plant glucans.</title>
        <authorList>
            <consortium name="NISC Comparative Sequencing Program"/>
            <person name="Wegmann U."/>
            <person name="Louis P."/>
            <person name="Goesmann A."/>
            <person name="Henrissat B."/>
            <person name="Duncan S.H."/>
            <person name="Flint H.J."/>
        </authorList>
    </citation>
    <scope>NUCLEOTIDE SEQUENCE</scope>
    <source>
        <strain evidence="2">NBRC 103855</strain>
    </source>
</reference>
<keyword evidence="3" id="KW-1185">Reference proteome</keyword>
<proteinExistence type="predicted"/>
<dbReference type="EMBL" id="BSNG01000002">
    <property type="protein sequence ID" value="GLQ11751.1"/>
    <property type="molecule type" value="Genomic_DNA"/>
</dbReference>
<dbReference type="InterPro" id="IPR002654">
    <property type="entry name" value="Glyco_trans_25"/>
</dbReference>
<dbReference type="Proteomes" id="UP001161406">
    <property type="component" value="Unassembled WGS sequence"/>
</dbReference>
<evidence type="ECO:0000313" key="3">
    <source>
        <dbReference type="Proteomes" id="UP001161406"/>
    </source>
</evidence>
<protein>
    <submittedName>
        <fullName evidence="2">Glycosyl transferase</fullName>
    </submittedName>
</protein>
<evidence type="ECO:0000313" key="2">
    <source>
        <dbReference type="EMBL" id="GLQ11751.1"/>
    </source>
</evidence>
<organism evidence="2 3">
    <name type="scientific">Devosia yakushimensis</name>
    <dbReference type="NCBI Taxonomy" id="470028"/>
    <lineage>
        <taxon>Bacteria</taxon>
        <taxon>Pseudomonadati</taxon>
        <taxon>Pseudomonadota</taxon>
        <taxon>Alphaproteobacteria</taxon>
        <taxon>Hyphomicrobiales</taxon>
        <taxon>Devosiaceae</taxon>
        <taxon>Devosia</taxon>
    </lineage>
</organism>
<comment type="caution">
    <text evidence="2">The sequence shown here is derived from an EMBL/GenBank/DDBJ whole genome shotgun (WGS) entry which is preliminary data.</text>
</comment>
<gene>
    <name evidence="2" type="ORF">GCM10007913_36830</name>
</gene>
<dbReference type="RefSeq" id="WP_284393354.1">
    <property type="nucleotide sequence ID" value="NZ_BSNG01000002.1"/>
</dbReference>